<dbReference type="InterPro" id="IPR004911">
    <property type="entry name" value="Interferon-induced_GILT"/>
</dbReference>
<dbReference type="PANTHER" id="PTHR13234">
    <property type="entry name" value="GAMMA-INTERFERON INDUCIBLE LYSOSOMAL THIOL REDUCTASE GILT"/>
    <property type="match status" value="1"/>
</dbReference>
<evidence type="ECO:0000313" key="3">
    <source>
        <dbReference type="Proteomes" id="UP000504634"/>
    </source>
</evidence>
<dbReference type="PANTHER" id="PTHR13234:SF68">
    <property type="entry name" value="GH19763P"/>
    <property type="match status" value="1"/>
</dbReference>
<evidence type="ECO:0000256" key="1">
    <source>
        <dbReference type="ARBA" id="ARBA00005679"/>
    </source>
</evidence>
<name>A0A6J2THV4_DROLE</name>
<reference evidence="4" key="1">
    <citation type="submission" date="2025-08" db="UniProtKB">
        <authorList>
            <consortium name="RefSeq"/>
        </authorList>
    </citation>
    <scope>IDENTIFICATION</scope>
    <source>
        <strain evidence="4">11010-0011.00</strain>
        <tissue evidence="4">Whole body</tissue>
    </source>
</reference>
<dbReference type="AlphaFoldDB" id="A0A6J2THV4"/>
<keyword evidence="3" id="KW-1185">Reference proteome</keyword>
<gene>
    <name evidence="4" type="primary">LOC115624141</name>
</gene>
<comment type="similarity">
    <text evidence="1">Belongs to the GILT family.</text>
</comment>
<accession>A0A6J2THV4</accession>
<proteinExistence type="inferred from homology"/>
<keyword evidence="2" id="KW-0325">Glycoprotein</keyword>
<dbReference type="Proteomes" id="UP000504634">
    <property type="component" value="Unplaced"/>
</dbReference>
<organism evidence="3 4">
    <name type="scientific">Drosophila lebanonensis</name>
    <name type="common">Fruit fly</name>
    <name type="synonym">Scaptodrosophila lebanonensis</name>
    <dbReference type="NCBI Taxonomy" id="7225"/>
    <lineage>
        <taxon>Eukaryota</taxon>
        <taxon>Metazoa</taxon>
        <taxon>Ecdysozoa</taxon>
        <taxon>Arthropoda</taxon>
        <taxon>Hexapoda</taxon>
        <taxon>Insecta</taxon>
        <taxon>Pterygota</taxon>
        <taxon>Neoptera</taxon>
        <taxon>Endopterygota</taxon>
        <taxon>Diptera</taxon>
        <taxon>Brachycera</taxon>
        <taxon>Muscomorpha</taxon>
        <taxon>Ephydroidea</taxon>
        <taxon>Drosophilidae</taxon>
        <taxon>Scaptodrosophila</taxon>
    </lineage>
</organism>
<sequence length="223" mass="25048">MIVMCFKHLSHWNKLCGVKEVAKGPTIPNLHSVKPEAKTMKRKLHITILYESLCPDSRRFMRQLGPVHDELKDYVDILLVPFGKSYSQQNGAIFHCQHGPDECLGNRLQSCVLSTTTDQGAQVKFAVCQMLSSEFDKIETCAIGAGLSPNIKQCAETSVGTALQLEAERITNLYKPKFIPTIVYNGVFSQELQDKSLRNFRGTVCNLLLQLNKLSPKYSRVCQ</sequence>
<dbReference type="Pfam" id="PF03227">
    <property type="entry name" value="GILT"/>
    <property type="match status" value="1"/>
</dbReference>
<dbReference type="OrthoDB" id="958254at2759"/>
<evidence type="ECO:0000256" key="2">
    <source>
        <dbReference type="ARBA" id="ARBA00023180"/>
    </source>
</evidence>
<protein>
    <submittedName>
        <fullName evidence="4">GILT-like protein 1 isoform X1</fullName>
    </submittedName>
</protein>
<dbReference type="GeneID" id="115624141"/>
<evidence type="ECO:0000313" key="4">
    <source>
        <dbReference type="RefSeq" id="XP_030374597.1"/>
    </source>
</evidence>
<dbReference type="RefSeq" id="XP_030374597.1">
    <property type="nucleotide sequence ID" value="XM_030518737.1"/>
</dbReference>
<dbReference type="GO" id="GO:0016671">
    <property type="term" value="F:oxidoreductase activity, acting on a sulfur group of donors, disulfide as acceptor"/>
    <property type="evidence" value="ECO:0007669"/>
    <property type="project" value="InterPro"/>
</dbReference>